<dbReference type="InterPro" id="IPR016169">
    <property type="entry name" value="FAD-bd_PCMH_sub2"/>
</dbReference>
<dbReference type="PROSITE" id="PS51387">
    <property type="entry name" value="FAD_PCMH"/>
    <property type="match status" value="1"/>
</dbReference>
<evidence type="ECO:0000256" key="4">
    <source>
        <dbReference type="ARBA" id="ARBA00023002"/>
    </source>
</evidence>
<dbReference type="GO" id="GO:0071949">
    <property type="term" value="F:FAD binding"/>
    <property type="evidence" value="ECO:0007669"/>
    <property type="project" value="InterPro"/>
</dbReference>
<dbReference type="Gene3D" id="3.30.465.10">
    <property type="match status" value="1"/>
</dbReference>
<organism evidence="6 7">
    <name type="scientific">Rotaria sordida</name>
    <dbReference type="NCBI Taxonomy" id="392033"/>
    <lineage>
        <taxon>Eukaryota</taxon>
        <taxon>Metazoa</taxon>
        <taxon>Spiralia</taxon>
        <taxon>Gnathifera</taxon>
        <taxon>Rotifera</taxon>
        <taxon>Eurotatoria</taxon>
        <taxon>Bdelloidea</taxon>
        <taxon>Philodinida</taxon>
        <taxon>Philodinidae</taxon>
        <taxon>Rotaria</taxon>
    </lineage>
</organism>
<dbReference type="InterPro" id="IPR006094">
    <property type="entry name" value="Oxid_FAD_bind_N"/>
</dbReference>
<sequence>MIGHLLVPYRNRCDRRINGFKGDLFVVEAEVFGENTCHTQYCHEKLNQEIERLVKLHAFLKIPFKAVSGRHVTISMVLCNFDELLSAPPTCYNNIRNLGEAGVGCDGVTCSRLCDRNEKYAVASGYRNSAGAKGVCLDKCNKILAICKRIENKISSASEVFYPFDVEYNNSINHSVESSSAFSICSVEPGTADDVVIVLTIIRETQVPFGIKGGGHSFNPGFSSTTSILIAMSRFRQITYHATSQTVDLGAGLLWDDVYQALDPLGVTVVGGQISGVGIAGLILGGGYSRKSNQYGLSIDNAIEYELVSPDARIVCVNNMSYPDIFFGLKGGLNNFGIVTRFTMRAVPQTELLPANAFSSLRSRLSTVSITRFSINLLQAINNQLLYYNSTLGSKPGAWFQITVEPFLPTYFDNSQGGAYPHVPSSTPLLPMNIQFAWALPSDDNVFIDGIKSVTKAIRQAALADCQDVGGSKEILYPNYALEDTPLEQITRSRKPNDILSMQETETTSMETTYMETQQLHSSQKEAMKKIAEFSGEANELDIDEWLFDLNNLFSLMK</sequence>
<name>A0A814VY73_9BILA</name>
<dbReference type="InterPro" id="IPR016166">
    <property type="entry name" value="FAD-bd_PCMH"/>
</dbReference>
<dbReference type="EMBL" id="CAJNOH010001260">
    <property type="protein sequence ID" value="CAF1196700.1"/>
    <property type="molecule type" value="Genomic_DNA"/>
</dbReference>
<accession>A0A814VY73</accession>
<evidence type="ECO:0000256" key="1">
    <source>
        <dbReference type="ARBA" id="ARBA00005466"/>
    </source>
</evidence>
<evidence type="ECO:0000256" key="3">
    <source>
        <dbReference type="ARBA" id="ARBA00022827"/>
    </source>
</evidence>
<dbReference type="Proteomes" id="UP000663854">
    <property type="component" value="Unassembled WGS sequence"/>
</dbReference>
<evidence type="ECO:0000256" key="2">
    <source>
        <dbReference type="ARBA" id="ARBA00022630"/>
    </source>
</evidence>
<feature type="domain" description="FAD-binding PCMH-type" evidence="5">
    <location>
        <begin position="179"/>
        <end position="349"/>
    </location>
</feature>
<comment type="similarity">
    <text evidence="1">Belongs to the oxygen-dependent FAD-linked oxidoreductase family.</text>
</comment>
<keyword evidence="4" id="KW-0560">Oxidoreductase</keyword>
<dbReference type="AlphaFoldDB" id="A0A814VY73"/>
<gene>
    <name evidence="6" type="ORF">PYM288_LOCUS24647</name>
</gene>
<reference evidence="6" key="1">
    <citation type="submission" date="2021-02" db="EMBL/GenBank/DDBJ databases">
        <authorList>
            <person name="Nowell W R."/>
        </authorList>
    </citation>
    <scope>NUCLEOTIDE SEQUENCE</scope>
</reference>
<dbReference type="InterPro" id="IPR036318">
    <property type="entry name" value="FAD-bd_PCMH-like_sf"/>
</dbReference>
<protein>
    <recommendedName>
        <fullName evidence="5">FAD-binding PCMH-type domain-containing protein</fullName>
    </recommendedName>
</protein>
<evidence type="ECO:0000313" key="6">
    <source>
        <dbReference type="EMBL" id="CAF1196700.1"/>
    </source>
</evidence>
<dbReference type="SUPFAM" id="SSF56176">
    <property type="entry name" value="FAD-binding/transporter-associated domain-like"/>
    <property type="match status" value="1"/>
</dbReference>
<keyword evidence="2" id="KW-0285">Flavoprotein</keyword>
<dbReference type="PANTHER" id="PTHR42973">
    <property type="entry name" value="BINDING OXIDOREDUCTASE, PUTATIVE (AFU_ORTHOLOGUE AFUA_1G17690)-RELATED"/>
    <property type="match status" value="1"/>
</dbReference>
<dbReference type="Pfam" id="PF01565">
    <property type="entry name" value="FAD_binding_4"/>
    <property type="match status" value="1"/>
</dbReference>
<proteinExistence type="inferred from homology"/>
<dbReference type="InterPro" id="IPR050416">
    <property type="entry name" value="FAD-linked_Oxidoreductase"/>
</dbReference>
<dbReference type="PANTHER" id="PTHR42973:SF13">
    <property type="entry name" value="FAD-BINDING PCMH-TYPE DOMAIN-CONTAINING PROTEIN"/>
    <property type="match status" value="1"/>
</dbReference>
<keyword evidence="3" id="KW-0274">FAD</keyword>
<dbReference type="GO" id="GO:0016491">
    <property type="term" value="F:oxidoreductase activity"/>
    <property type="evidence" value="ECO:0007669"/>
    <property type="project" value="UniProtKB-KW"/>
</dbReference>
<evidence type="ECO:0000313" key="7">
    <source>
        <dbReference type="Proteomes" id="UP000663854"/>
    </source>
</evidence>
<evidence type="ECO:0000259" key="5">
    <source>
        <dbReference type="PROSITE" id="PS51387"/>
    </source>
</evidence>
<comment type="caution">
    <text evidence="6">The sequence shown here is derived from an EMBL/GenBank/DDBJ whole genome shotgun (WGS) entry which is preliminary data.</text>
</comment>